<evidence type="ECO:0000256" key="2">
    <source>
        <dbReference type="SAM" id="SignalP"/>
    </source>
</evidence>
<feature type="domain" description="Gylcosyl hydrolase 115 C-terminal" evidence="3">
    <location>
        <begin position="819"/>
        <end position="992"/>
    </location>
</feature>
<evidence type="ECO:0000256" key="1">
    <source>
        <dbReference type="ARBA" id="ARBA00022801"/>
    </source>
</evidence>
<dbReference type="Gene3D" id="3.30.379.10">
    <property type="entry name" value="Chitobiase/beta-hexosaminidase domain 2-like"/>
    <property type="match status" value="1"/>
</dbReference>
<feature type="chain" id="PRO_5040972301" evidence="2">
    <location>
        <begin position="39"/>
        <end position="997"/>
    </location>
</feature>
<evidence type="ECO:0000313" key="4">
    <source>
        <dbReference type="EMBL" id="MCJ8211337.1"/>
    </source>
</evidence>
<dbReference type="PANTHER" id="PTHR37842">
    <property type="match status" value="1"/>
</dbReference>
<keyword evidence="2" id="KW-0732">Signal</keyword>
<accession>A0A9X2BCT8</accession>
<dbReference type="Pfam" id="PF17829">
    <property type="entry name" value="GH115_C"/>
    <property type="match status" value="1"/>
</dbReference>
<dbReference type="GO" id="GO:0005975">
    <property type="term" value="P:carbohydrate metabolic process"/>
    <property type="evidence" value="ECO:0007669"/>
    <property type="project" value="UniProtKB-ARBA"/>
</dbReference>
<dbReference type="RefSeq" id="WP_245131859.1">
    <property type="nucleotide sequence ID" value="NZ_JALJEJ010000009.1"/>
</dbReference>
<dbReference type="InterPro" id="IPR031924">
    <property type="entry name" value="GH115"/>
</dbReference>
<organism evidence="4 5">
    <name type="scientific">Mucilaginibacter straminoryzae</name>
    <dbReference type="NCBI Taxonomy" id="2932774"/>
    <lineage>
        <taxon>Bacteria</taxon>
        <taxon>Pseudomonadati</taxon>
        <taxon>Bacteroidota</taxon>
        <taxon>Sphingobacteriia</taxon>
        <taxon>Sphingobacteriales</taxon>
        <taxon>Sphingobacteriaceae</taxon>
        <taxon>Mucilaginibacter</taxon>
    </lineage>
</organism>
<dbReference type="Gene3D" id="1.20.58.2150">
    <property type="match status" value="1"/>
</dbReference>
<protein>
    <submittedName>
        <fullName evidence="4">Glycosyl hydrolase 115 family protein</fullName>
    </submittedName>
</protein>
<name>A0A9X2BCT8_9SPHI</name>
<reference evidence="4" key="1">
    <citation type="submission" date="2022-04" db="EMBL/GenBank/DDBJ databases">
        <title>Mucilaginibacter sp. RS28 isolated from freshwater.</title>
        <authorList>
            <person name="Ko S.-R."/>
        </authorList>
    </citation>
    <scope>NUCLEOTIDE SEQUENCE</scope>
    <source>
        <strain evidence="4">RS28</strain>
    </source>
</reference>
<dbReference type="PANTHER" id="PTHR37842:SF2">
    <property type="entry name" value="GYLCOSYL HYDROLASE 115 C-TERMINAL DOMAIN-CONTAINING PROTEIN"/>
    <property type="match status" value="1"/>
</dbReference>
<dbReference type="InterPro" id="IPR041437">
    <property type="entry name" value="GH115_C"/>
</dbReference>
<evidence type="ECO:0000313" key="5">
    <source>
        <dbReference type="Proteomes" id="UP001139450"/>
    </source>
</evidence>
<dbReference type="EMBL" id="JALJEJ010000009">
    <property type="protein sequence ID" value="MCJ8211337.1"/>
    <property type="molecule type" value="Genomic_DNA"/>
</dbReference>
<keyword evidence="5" id="KW-1185">Reference proteome</keyword>
<comment type="caution">
    <text evidence="4">The sequence shown here is derived from an EMBL/GenBank/DDBJ whole genome shotgun (WGS) entry which is preliminary data.</text>
</comment>
<dbReference type="Gene3D" id="3.20.20.520">
    <property type="entry name" value="Glycosyl hydrolase family 115"/>
    <property type="match status" value="1"/>
</dbReference>
<dbReference type="Proteomes" id="UP001139450">
    <property type="component" value="Unassembled WGS sequence"/>
</dbReference>
<proteinExistence type="predicted"/>
<evidence type="ECO:0000259" key="3">
    <source>
        <dbReference type="Pfam" id="PF17829"/>
    </source>
</evidence>
<dbReference type="InterPro" id="IPR029018">
    <property type="entry name" value="Hex-like_dom2"/>
</dbReference>
<dbReference type="InterPro" id="IPR042301">
    <property type="entry name" value="GH115_sf"/>
</dbReference>
<dbReference type="Pfam" id="PF15979">
    <property type="entry name" value="Glyco_hydro_115"/>
    <property type="match status" value="1"/>
</dbReference>
<dbReference type="SUPFAM" id="SSF55545">
    <property type="entry name" value="beta-N-acetylhexosaminidase-like domain"/>
    <property type="match status" value="1"/>
</dbReference>
<keyword evidence="1 4" id="KW-0378">Hydrolase</keyword>
<gene>
    <name evidence="4" type="ORF">MUY27_16585</name>
</gene>
<sequence>MIEAFVKPFRLKRHFKLAIVKTGILLFISHLLPLGAQAVNGANYVSEKSVKDAFKLSANGSSATLFANSADYKGVLRALLDLQGDISKVTGHQPHIVYDKTPSQKELVIVGTLGKSEVIDQLVKSGKLDVSAIKGKWEHFTLQVVNNPLPGVAKAFVIAGSDKRGSIYGLYDVSSSIGVSPWHYWADVPPQKHSSLYIKPGKYTEGPSVKYRGIFINDEAPDLTSWVRDNFGTVKPSTNPPIRAGVSNYGHEFYARIFELLLRIKANYLWPAMWSNAFNEDDPENPRLADEYGIVIGTSHQEPMLRSQQEWDRRYIRTLGTWNYKKHADTLAKFWREGVRRNKDFESIITMGLRGANDSEMEGTLQDNIAMVEGIASTQQKIIKEECGAQAANVPQVWCLYKEIMEYYNNGMRVPDNITLLWADDNWGNIRRLPDDKERLRSGGAGVYYHFDYHGDPRSYEWINTNPIAKIWDQMSLAKQYGADRIWIVNVGHFKGYELPMQYFMDLAWDTKYWTSDKIHAYTRQWAAEQFGSQYTEEIADILNKYTKYNGRRKPESLTPTTYSLVNYNEAENVVKDYVQLQKRAEALYDKMPANLRDAYYQIVLFPVKACAQVNEMYLSAAKNELYAHQQRASTNAMAARTRLFFQKDSLLMNEYNHIYAGGKWNHFMDETHIGYTTWAPPRKNSLDAIKLKQLEIPASAAMGVALEGSELSWPDEDTKPVLPSFDNYSNSQHYIEIFNKGKLPFSYKVSTDASWLTVNGASGQVDSVDKSIWISLNKAALPKANAEGVITIVGTGDPVKVKVKFSKLQLNAAAPKSFVESNGVIAIEAAHFAKNTAKGGRQWKEIEDYGLTLSGMRATAPANAAPAVPGKDAPCMEYPLYLSSKDTAEITLITSPQLNVMPGRAIKLAVSLDDQPPVDVVNVPDKFKVHWSNPAWAQTVVKQARQCKTTLKIKSPGNHTLKVWMVDPGVVLEKIIVNTGGLKPSYLGPPESARTL</sequence>
<dbReference type="AlphaFoldDB" id="A0A9X2BCT8"/>
<feature type="signal peptide" evidence="2">
    <location>
        <begin position="1"/>
        <end position="38"/>
    </location>
</feature>
<dbReference type="Gene3D" id="2.60.120.1620">
    <property type="match status" value="1"/>
</dbReference>
<dbReference type="GO" id="GO:0016787">
    <property type="term" value="F:hydrolase activity"/>
    <property type="evidence" value="ECO:0007669"/>
    <property type="project" value="UniProtKB-KW"/>
</dbReference>